<feature type="domain" description="Methyltransferase type 11" evidence="2">
    <location>
        <begin position="68"/>
        <end position="162"/>
    </location>
</feature>
<dbReference type="Gene3D" id="3.40.50.150">
    <property type="entry name" value="Vaccinia Virus protein VP39"/>
    <property type="match status" value="1"/>
</dbReference>
<dbReference type="InterPro" id="IPR029063">
    <property type="entry name" value="SAM-dependent_MTases_sf"/>
</dbReference>
<comment type="caution">
    <text evidence="3">The sequence shown here is derived from an EMBL/GenBank/DDBJ whole genome shotgun (WGS) entry which is preliminary data.</text>
</comment>
<dbReference type="EMBL" id="BAABJQ010000034">
    <property type="protein sequence ID" value="GAA5198620.1"/>
    <property type="molecule type" value="Genomic_DNA"/>
</dbReference>
<gene>
    <name evidence="3" type="ORF">GCM10023322_72390</name>
</gene>
<reference evidence="4" key="1">
    <citation type="journal article" date="2019" name="Int. J. Syst. Evol. Microbiol.">
        <title>The Global Catalogue of Microorganisms (GCM) 10K type strain sequencing project: providing services to taxonomists for standard genome sequencing and annotation.</title>
        <authorList>
            <consortium name="The Broad Institute Genomics Platform"/>
            <consortium name="The Broad Institute Genome Sequencing Center for Infectious Disease"/>
            <person name="Wu L."/>
            <person name="Ma J."/>
        </authorList>
    </citation>
    <scope>NUCLEOTIDE SEQUENCE [LARGE SCALE GENOMIC DNA]</scope>
    <source>
        <strain evidence="4">JCM 18304</strain>
    </source>
</reference>
<organism evidence="3 4">
    <name type="scientific">Rugosimonospora acidiphila</name>
    <dbReference type="NCBI Taxonomy" id="556531"/>
    <lineage>
        <taxon>Bacteria</taxon>
        <taxon>Bacillati</taxon>
        <taxon>Actinomycetota</taxon>
        <taxon>Actinomycetes</taxon>
        <taxon>Micromonosporales</taxon>
        <taxon>Micromonosporaceae</taxon>
        <taxon>Rugosimonospora</taxon>
    </lineage>
</organism>
<protein>
    <recommendedName>
        <fullName evidence="2">Methyltransferase type 11 domain-containing protein</fullName>
    </recommendedName>
</protein>
<name>A0ABP9SPZ6_9ACTN</name>
<sequence length="272" mass="28609">MEHSEVWQGGSRRVACRSDRRWWAAASAPLYDRFWTEPLSARLAEKIVELSGPAGRRVLLAGAALPALADALAEAGHRVVALGPQPPSAATPGPAASRPVTARRVGARRAITWLGGEIEDLPLLERSVDLVVAVNFVYAQARPAVAAMRLAGLLAAGGRLICTGPGERAGGFGVARAERRIGRGWGTVCAHTAGRLTVEALDALTANRRGRSLALAMRAAADAYKLDVHWVEVPQAKQTLAILDRTPALTPGLPGLPVTEQPAGRGWVTAGD</sequence>
<evidence type="ECO:0000313" key="3">
    <source>
        <dbReference type="EMBL" id="GAA5198620.1"/>
    </source>
</evidence>
<evidence type="ECO:0000259" key="2">
    <source>
        <dbReference type="Pfam" id="PF08241"/>
    </source>
</evidence>
<evidence type="ECO:0000256" key="1">
    <source>
        <dbReference type="SAM" id="MobiDB-lite"/>
    </source>
</evidence>
<dbReference type="SUPFAM" id="SSF53335">
    <property type="entry name" value="S-adenosyl-L-methionine-dependent methyltransferases"/>
    <property type="match status" value="1"/>
</dbReference>
<keyword evidence="4" id="KW-1185">Reference proteome</keyword>
<dbReference type="Pfam" id="PF08241">
    <property type="entry name" value="Methyltransf_11"/>
    <property type="match status" value="1"/>
</dbReference>
<proteinExistence type="predicted"/>
<feature type="region of interest" description="Disordered" evidence="1">
    <location>
        <begin position="252"/>
        <end position="272"/>
    </location>
</feature>
<dbReference type="RefSeq" id="WP_345637516.1">
    <property type="nucleotide sequence ID" value="NZ_BAABJQ010000034.1"/>
</dbReference>
<evidence type="ECO:0000313" key="4">
    <source>
        <dbReference type="Proteomes" id="UP001501570"/>
    </source>
</evidence>
<accession>A0ABP9SPZ6</accession>
<dbReference type="InterPro" id="IPR013216">
    <property type="entry name" value="Methyltransf_11"/>
</dbReference>
<dbReference type="Proteomes" id="UP001501570">
    <property type="component" value="Unassembled WGS sequence"/>
</dbReference>